<dbReference type="KEGG" id="hjo:AY555_07550"/>
<dbReference type="InterPro" id="IPR035959">
    <property type="entry name" value="RutC-like_sf"/>
</dbReference>
<reference evidence="2 3" key="1">
    <citation type="submission" date="2016-02" db="EMBL/GenBank/DDBJ databases">
        <title>Complete Genome of H5569, the type strain of the newly described species Haematospirillium jordaniae.</title>
        <authorList>
            <person name="Nicholson A.C."/>
            <person name="Humrighouse B.W."/>
            <person name="Loparov V."/>
            <person name="McQuiston J.R."/>
        </authorList>
    </citation>
    <scope>NUCLEOTIDE SEQUENCE [LARGE SCALE GENOMIC DNA]</scope>
    <source>
        <strain evidence="2 3">H5569</strain>
    </source>
</reference>
<organism evidence="2 3">
    <name type="scientific">Haematospirillum jordaniae</name>
    <dbReference type="NCBI Taxonomy" id="1549855"/>
    <lineage>
        <taxon>Bacteria</taxon>
        <taxon>Pseudomonadati</taxon>
        <taxon>Pseudomonadota</taxon>
        <taxon>Alphaproteobacteria</taxon>
        <taxon>Rhodospirillales</taxon>
        <taxon>Novispirillaceae</taxon>
        <taxon>Haematospirillum</taxon>
    </lineage>
</organism>
<evidence type="ECO:0000313" key="3">
    <source>
        <dbReference type="Proteomes" id="UP000076066"/>
    </source>
</evidence>
<evidence type="ECO:0000313" key="2">
    <source>
        <dbReference type="EMBL" id="AMW35054.1"/>
    </source>
</evidence>
<dbReference type="AlphaFoldDB" id="A0A143DE95"/>
<dbReference type="CDD" id="cd02199">
    <property type="entry name" value="YjgF_YER057c_UK114_like_1"/>
    <property type="match status" value="1"/>
</dbReference>
<evidence type="ECO:0000259" key="1">
    <source>
        <dbReference type="Pfam" id="PF14588"/>
    </source>
</evidence>
<sequence>MQNGRIDACLEKLGLVLPPAVAPVANYVPWVVLGTQVVISGQLPMRDGSLMTTGLLGREVSVEDGAAAARQCALNLLTQLKAACGGNLDRVQRVVRLGGFVACTPDFIDHPKVINGASDLMVQVFGDAGRHARAAVGCPSLPLGAAVEVDGVFEIAP</sequence>
<keyword evidence="3" id="KW-1185">Reference proteome</keyword>
<protein>
    <recommendedName>
        <fullName evidence="1">Endoribonuclease L-PSP/chorismate mutase-like domain-containing protein</fullName>
    </recommendedName>
</protein>
<dbReference type="Pfam" id="PF14588">
    <property type="entry name" value="YjgF_endoribonc"/>
    <property type="match status" value="1"/>
</dbReference>
<dbReference type="PANTHER" id="PTHR43760:SF1">
    <property type="entry name" value="ENDORIBONUCLEASE L-PSP_CHORISMATE MUTASE-LIKE DOMAIN-CONTAINING PROTEIN"/>
    <property type="match status" value="1"/>
</dbReference>
<dbReference type="STRING" id="1549855.AY555_07550"/>
<dbReference type="RefSeq" id="WP_066135289.1">
    <property type="nucleotide sequence ID" value="NZ_CP014525.1"/>
</dbReference>
<accession>A0A143DE95</accession>
<proteinExistence type="predicted"/>
<dbReference type="Proteomes" id="UP000076066">
    <property type="component" value="Chromosome"/>
</dbReference>
<dbReference type="SUPFAM" id="SSF55298">
    <property type="entry name" value="YjgF-like"/>
    <property type="match status" value="1"/>
</dbReference>
<gene>
    <name evidence="2" type="ORF">AY555_07550</name>
</gene>
<dbReference type="OrthoDB" id="9806350at2"/>
<feature type="domain" description="Endoribonuclease L-PSP/chorismate mutase-like" evidence="1">
    <location>
        <begin position="12"/>
        <end position="146"/>
    </location>
</feature>
<dbReference type="Gene3D" id="3.30.1330.40">
    <property type="entry name" value="RutC-like"/>
    <property type="match status" value="1"/>
</dbReference>
<name>A0A143DE95_9PROT</name>
<dbReference type="PANTHER" id="PTHR43760">
    <property type="entry name" value="ENDORIBONUCLEASE-RELATED"/>
    <property type="match status" value="1"/>
</dbReference>
<dbReference type="EMBL" id="CP014525">
    <property type="protein sequence ID" value="AMW35054.1"/>
    <property type="molecule type" value="Genomic_DNA"/>
</dbReference>
<dbReference type="GeneID" id="53317011"/>
<dbReference type="InterPro" id="IPR013813">
    <property type="entry name" value="Endoribo_LPSP/chorism_mut-like"/>
</dbReference>